<dbReference type="Gene3D" id="1.10.10.10">
    <property type="entry name" value="Winged helix-like DNA-binding domain superfamily/Winged helix DNA-binding domain"/>
    <property type="match status" value="1"/>
</dbReference>
<dbReference type="Pfam" id="PF00126">
    <property type="entry name" value="HTH_1"/>
    <property type="match status" value="1"/>
</dbReference>
<evidence type="ECO:0000256" key="4">
    <source>
        <dbReference type="ARBA" id="ARBA00023163"/>
    </source>
</evidence>
<dbReference type="InterPro" id="IPR050389">
    <property type="entry name" value="LysR-type_TF"/>
</dbReference>
<dbReference type="CDD" id="cd08417">
    <property type="entry name" value="PBP2_Nitroaromatics_like"/>
    <property type="match status" value="1"/>
</dbReference>
<reference evidence="6" key="1">
    <citation type="submission" date="2021-04" db="EMBL/GenBank/DDBJ databases">
        <title>Oceanospirillales bacteria with DddD are important DMSP degraders in coastal seawater.</title>
        <authorList>
            <person name="Liu J."/>
        </authorList>
    </citation>
    <scope>NUCLEOTIDE SEQUENCE</scope>
    <source>
        <strain evidence="6">D13-1</strain>
    </source>
</reference>
<dbReference type="SUPFAM" id="SSF46785">
    <property type="entry name" value="Winged helix' DNA-binding domain"/>
    <property type="match status" value="1"/>
</dbReference>
<evidence type="ECO:0000313" key="6">
    <source>
        <dbReference type="EMBL" id="UTW13559.1"/>
    </source>
</evidence>
<sequence length="312" mass="35063">MELSRINLNLLTALHQLLRCRSVSQAARALFVTQPAMSRNLAQLRTLLGDPLLIRVGNSMQLTPRAEVLSSQIAPLLLNIENLLMPEQFDPALFRGRFNIAITDYTSEHILPVLVEDLCRAAPGLQLHFHLWEPAMITDLREGRMDLAACILDQVPDDIHGRQVGEDTFSCLLRDGHPLLDQGGPDLEQYSGADHISISGGGDKNQALDSALATLGQLRRVRITVPFFHSALAFCASSDCILTLPTHMADNLRERYALALRPLPFNVEQVRYSLIWHQRQQHDAAHRFVRERFYDALEKSRFSKPAPGHNTE</sequence>
<dbReference type="EMBL" id="CP073347">
    <property type="protein sequence ID" value="UTW13559.1"/>
    <property type="molecule type" value="Genomic_DNA"/>
</dbReference>
<dbReference type="InterPro" id="IPR037402">
    <property type="entry name" value="YidZ_PBP2"/>
</dbReference>
<keyword evidence="2" id="KW-0805">Transcription regulation</keyword>
<dbReference type="Pfam" id="PF03466">
    <property type="entry name" value="LysR_substrate"/>
    <property type="match status" value="1"/>
</dbReference>
<proteinExistence type="inferred from homology"/>
<dbReference type="Gene3D" id="3.40.190.10">
    <property type="entry name" value="Periplasmic binding protein-like II"/>
    <property type="match status" value="2"/>
</dbReference>
<protein>
    <submittedName>
        <fullName evidence="6">LysR family transcriptional regulator</fullName>
    </submittedName>
</protein>
<comment type="similarity">
    <text evidence="1">Belongs to the LysR transcriptional regulatory family.</text>
</comment>
<dbReference type="PANTHER" id="PTHR30118">
    <property type="entry name" value="HTH-TYPE TRANSCRIPTIONAL REGULATOR LEUO-RELATED"/>
    <property type="match status" value="1"/>
</dbReference>
<dbReference type="PROSITE" id="PS50931">
    <property type="entry name" value="HTH_LYSR"/>
    <property type="match status" value="1"/>
</dbReference>
<name>A0ABY5HNN6_9GAMM</name>
<evidence type="ECO:0000256" key="1">
    <source>
        <dbReference type="ARBA" id="ARBA00009437"/>
    </source>
</evidence>
<dbReference type="RefSeq" id="WP_255855751.1">
    <property type="nucleotide sequence ID" value="NZ_CP073347.1"/>
</dbReference>
<dbReference type="SUPFAM" id="SSF53850">
    <property type="entry name" value="Periplasmic binding protein-like II"/>
    <property type="match status" value="1"/>
</dbReference>
<keyword evidence="4" id="KW-0804">Transcription</keyword>
<dbReference type="Proteomes" id="UP001058461">
    <property type="component" value="Chromosome"/>
</dbReference>
<organism evidence="6 7">
    <name type="scientific">Marinobacterium rhizophilum</name>
    <dbReference type="NCBI Taxonomy" id="420402"/>
    <lineage>
        <taxon>Bacteria</taxon>
        <taxon>Pseudomonadati</taxon>
        <taxon>Pseudomonadota</taxon>
        <taxon>Gammaproteobacteria</taxon>
        <taxon>Oceanospirillales</taxon>
        <taxon>Oceanospirillaceae</taxon>
        <taxon>Marinobacterium</taxon>
    </lineage>
</organism>
<evidence type="ECO:0000256" key="3">
    <source>
        <dbReference type="ARBA" id="ARBA00023125"/>
    </source>
</evidence>
<dbReference type="InterPro" id="IPR036390">
    <property type="entry name" value="WH_DNA-bd_sf"/>
</dbReference>
<accession>A0ABY5HNN6</accession>
<dbReference type="InterPro" id="IPR000847">
    <property type="entry name" value="LysR_HTH_N"/>
</dbReference>
<gene>
    <name evidence="6" type="ORF">KDW95_07940</name>
</gene>
<dbReference type="PANTHER" id="PTHR30118:SF15">
    <property type="entry name" value="TRANSCRIPTIONAL REGULATORY PROTEIN"/>
    <property type="match status" value="1"/>
</dbReference>
<evidence type="ECO:0000259" key="5">
    <source>
        <dbReference type="PROSITE" id="PS50931"/>
    </source>
</evidence>
<evidence type="ECO:0000256" key="2">
    <source>
        <dbReference type="ARBA" id="ARBA00023015"/>
    </source>
</evidence>
<dbReference type="InterPro" id="IPR036388">
    <property type="entry name" value="WH-like_DNA-bd_sf"/>
</dbReference>
<keyword evidence="3" id="KW-0238">DNA-binding</keyword>
<evidence type="ECO:0000313" key="7">
    <source>
        <dbReference type="Proteomes" id="UP001058461"/>
    </source>
</evidence>
<dbReference type="PRINTS" id="PR00039">
    <property type="entry name" value="HTHLYSR"/>
</dbReference>
<feature type="domain" description="HTH lysR-type" evidence="5">
    <location>
        <begin position="6"/>
        <end position="63"/>
    </location>
</feature>
<dbReference type="InterPro" id="IPR005119">
    <property type="entry name" value="LysR_subst-bd"/>
</dbReference>
<keyword evidence="7" id="KW-1185">Reference proteome</keyword>